<evidence type="ECO:0008006" key="5">
    <source>
        <dbReference type="Google" id="ProtNLM"/>
    </source>
</evidence>
<dbReference type="PANTHER" id="PTHR13774:SF39">
    <property type="entry name" value="BIOSYNTHESIS PROTEIN, PUTATIVE-RELATED"/>
    <property type="match status" value="1"/>
</dbReference>
<dbReference type="EMBL" id="BLPF01000002">
    <property type="protein sequence ID" value="GFJ81819.1"/>
    <property type="molecule type" value="Genomic_DNA"/>
</dbReference>
<organism evidence="3 4">
    <name type="scientific">Phytohabitans houttuyneae</name>
    <dbReference type="NCBI Taxonomy" id="1076126"/>
    <lineage>
        <taxon>Bacteria</taxon>
        <taxon>Bacillati</taxon>
        <taxon>Actinomycetota</taxon>
        <taxon>Actinomycetes</taxon>
        <taxon>Micromonosporales</taxon>
        <taxon>Micromonosporaceae</taxon>
    </lineage>
</organism>
<dbReference type="PIRSF" id="PIRSF016184">
    <property type="entry name" value="PhzC_PhzF"/>
    <property type="match status" value="1"/>
</dbReference>
<dbReference type="Gene3D" id="3.10.310.10">
    <property type="entry name" value="Diaminopimelate Epimerase, Chain A, domain 1"/>
    <property type="match status" value="2"/>
</dbReference>
<keyword evidence="4" id="KW-1185">Reference proteome</keyword>
<sequence>MARIVNACLRDGRGGSPTAIVEDADPAALSEAQRRRIPVLHGTSHAVFVTTTADESIVDLRFFTAGGELPACGHGTVAAIAFLADRAGGDAHEFTLRASGRTFTGRAVREGRHVHAAFDPGPVTLSEPSPAGVRLVLDALGAGTDRLAEGVRVASIGRPRMLVPLISPHAVAALAPDLDRLRAACDRLGLLGCYVHSAPVAGGRLVARMFAPSIGVPEDIANANSTACLAAHLAGRGISGISVDMGDALSHPATITASASPGPHGPEVLVGGVACRVVDVSAQAGGAAP</sequence>
<protein>
    <recommendedName>
        <fullName evidence="5">Isomerase YddE</fullName>
    </recommendedName>
</protein>
<proteinExistence type="inferred from homology"/>
<dbReference type="AlphaFoldDB" id="A0A6V8KI92"/>
<evidence type="ECO:0000313" key="3">
    <source>
        <dbReference type="EMBL" id="GFJ81819.1"/>
    </source>
</evidence>
<evidence type="ECO:0000313" key="4">
    <source>
        <dbReference type="Proteomes" id="UP000482800"/>
    </source>
</evidence>
<reference evidence="3 4" key="2">
    <citation type="submission" date="2020-03" db="EMBL/GenBank/DDBJ databases">
        <authorList>
            <person name="Ichikawa N."/>
            <person name="Kimura A."/>
            <person name="Kitahashi Y."/>
            <person name="Uohara A."/>
        </authorList>
    </citation>
    <scope>NUCLEOTIDE SEQUENCE [LARGE SCALE GENOMIC DNA]</scope>
    <source>
        <strain evidence="3 4">NBRC 108639</strain>
    </source>
</reference>
<dbReference type="GO" id="GO:0005737">
    <property type="term" value="C:cytoplasm"/>
    <property type="evidence" value="ECO:0007669"/>
    <property type="project" value="TreeGrafter"/>
</dbReference>
<dbReference type="Proteomes" id="UP000482800">
    <property type="component" value="Unassembled WGS sequence"/>
</dbReference>
<evidence type="ECO:0000256" key="1">
    <source>
        <dbReference type="ARBA" id="ARBA00008270"/>
    </source>
</evidence>
<comment type="similarity">
    <text evidence="1">Belongs to the PhzF family.</text>
</comment>
<reference evidence="3 4" key="1">
    <citation type="submission" date="2020-03" db="EMBL/GenBank/DDBJ databases">
        <title>Whole genome shotgun sequence of Phytohabitans houttuyneae NBRC 108639.</title>
        <authorList>
            <person name="Komaki H."/>
            <person name="Tamura T."/>
        </authorList>
    </citation>
    <scope>NUCLEOTIDE SEQUENCE [LARGE SCALE GENOMIC DNA]</scope>
    <source>
        <strain evidence="3 4">NBRC 108639</strain>
    </source>
</reference>
<name>A0A6V8KI92_9ACTN</name>
<accession>A0A6V8KI92</accession>
<dbReference type="GO" id="GO:0016853">
    <property type="term" value="F:isomerase activity"/>
    <property type="evidence" value="ECO:0007669"/>
    <property type="project" value="UniProtKB-KW"/>
</dbReference>
<dbReference type="Pfam" id="PF02567">
    <property type="entry name" value="PhzC-PhzF"/>
    <property type="match status" value="1"/>
</dbReference>
<dbReference type="InterPro" id="IPR003719">
    <property type="entry name" value="Phenazine_PhzF-like"/>
</dbReference>
<dbReference type="NCBIfam" id="TIGR00654">
    <property type="entry name" value="PhzF_family"/>
    <property type="match status" value="1"/>
</dbReference>
<dbReference type="SUPFAM" id="SSF54506">
    <property type="entry name" value="Diaminopimelate epimerase-like"/>
    <property type="match status" value="1"/>
</dbReference>
<gene>
    <name evidence="3" type="ORF">Phou_059990</name>
</gene>
<evidence type="ECO:0000256" key="2">
    <source>
        <dbReference type="ARBA" id="ARBA00023235"/>
    </source>
</evidence>
<keyword evidence="2" id="KW-0413">Isomerase</keyword>
<dbReference type="RefSeq" id="WP_173061532.1">
    <property type="nucleotide sequence ID" value="NZ_BAABGO010000022.1"/>
</dbReference>
<comment type="caution">
    <text evidence="3">The sequence shown here is derived from an EMBL/GenBank/DDBJ whole genome shotgun (WGS) entry which is preliminary data.</text>
</comment>
<dbReference type="PANTHER" id="PTHR13774">
    <property type="entry name" value="PHENAZINE BIOSYNTHESIS PROTEIN"/>
    <property type="match status" value="1"/>
</dbReference>